<organism evidence="6 7">
    <name type="scientific">Zizania palustris</name>
    <name type="common">Northern wild rice</name>
    <dbReference type="NCBI Taxonomy" id="103762"/>
    <lineage>
        <taxon>Eukaryota</taxon>
        <taxon>Viridiplantae</taxon>
        <taxon>Streptophyta</taxon>
        <taxon>Embryophyta</taxon>
        <taxon>Tracheophyta</taxon>
        <taxon>Spermatophyta</taxon>
        <taxon>Magnoliopsida</taxon>
        <taxon>Liliopsida</taxon>
        <taxon>Poales</taxon>
        <taxon>Poaceae</taxon>
        <taxon>BOP clade</taxon>
        <taxon>Oryzoideae</taxon>
        <taxon>Oryzeae</taxon>
        <taxon>Zizaniinae</taxon>
        <taxon>Zizania</taxon>
    </lineage>
</organism>
<reference evidence="6" key="2">
    <citation type="submission" date="2021-02" db="EMBL/GenBank/DDBJ databases">
        <authorList>
            <person name="Kimball J.A."/>
            <person name="Haas M.W."/>
            <person name="Macchietto M."/>
            <person name="Kono T."/>
            <person name="Duquette J."/>
            <person name="Shao M."/>
        </authorList>
    </citation>
    <scope>NUCLEOTIDE SEQUENCE</scope>
    <source>
        <tissue evidence="6">Fresh leaf tissue</tissue>
    </source>
</reference>
<evidence type="ECO:0000313" key="6">
    <source>
        <dbReference type="EMBL" id="KAG8093096.1"/>
    </source>
</evidence>
<evidence type="ECO:0000256" key="1">
    <source>
        <dbReference type="ARBA" id="ARBA00004370"/>
    </source>
</evidence>
<evidence type="ECO:0000313" key="7">
    <source>
        <dbReference type="Proteomes" id="UP000729402"/>
    </source>
</evidence>
<protein>
    <recommendedName>
        <fullName evidence="8">Membrane magnesium transporter</fullName>
    </recommendedName>
</protein>
<keyword evidence="7" id="KW-1185">Reference proteome</keyword>
<evidence type="ECO:0000256" key="5">
    <source>
        <dbReference type="SAM" id="Phobius"/>
    </source>
</evidence>
<keyword evidence="5" id="KW-0812">Transmembrane</keyword>
<dbReference type="GO" id="GO:0022890">
    <property type="term" value="F:inorganic cation transmembrane transporter activity"/>
    <property type="evidence" value="ECO:0007669"/>
    <property type="project" value="TreeGrafter"/>
</dbReference>
<evidence type="ECO:0008006" key="8">
    <source>
        <dbReference type="Google" id="ProtNLM"/>
    </source>
</evidence>
<dbReference type="GO" id="GO:0005769">
    <property type="term" value="C:early endosome"/>
    <property type="evidence" value="ECO:0007669"/>
    <property type="project" value="TreeGrafter"/>
</dbReference>
<gene>
    <name evidence="6" type="ORF">GUJ93_ZPchr0012g21528</name>
</gene>
<dbReference type="GO" id="GO:0072546">
    <property type="term" value="C:EMC complex"/>
    <property type="evidence" value="ECO:0007669"/>
    <property type="project" value="TreeGrafter"/>
</dbReference>
<evidence type="ECO:0000256" key="3">
    <source>
        <dbReference type="PROSITE-ProRule" id="PRU00023"/>
    </source>
</evidence>
<sequence>MGIGYVLGILGGALLAHAAYATIQYRAVLKITEEEFSRPPLDVMMQLLLGLALCMWAGLAVPAKFLSVLPHSEANRIVSFPANLDFMIFNHRGRALPSFSCHPLLMGKSSWTITYARHGVGRQEHKRGLLHSISTLCAAQKQSSSARSLGLGGRAEEEKPKKPQGSRELVPRPGNVGLGPFSPRGGGGDNGDATEAHVFGTDPTVALRDGAGLAAVLHGLPPLAHPSRILSASDASREARLAASVSAVLDRRDVSGGDTALHLAVRLRLASVASALTAAGADPTLQNHAGWTPL</sequence>
<feature type="region of interest" description="Disordered" evidence="4">
    <location>
        <begin position="144"/>
        <end position="192"/>
    </location>
</feature>
<proteinExistence type="predicted"/>
<keyword evidence="3" id="KW-0040">ANK repeat</keyword>
<dbReference type="PROSITE" id="PS50088">
    <property type="entry name" value="ANK_REPEAT"/>
    <property type="match status" value="1"/>
</dbReference>
<name>A0A8J5WQK2_ZIZPA</name>
<feature type="repeat" description="ANK" evidence="3">
    <location>
        <begin position="256"/>
        <end position="288"/>
    </location>
</feature>
<dbReference type="InterPro" id="IPR002110">
    <property type="entry name" value="Ankyrin_rpt"/>
</dbReference>
<dbReference type="PANTHER" id="PTHR21181:SF7">
    <property type="entry name" value="ER MEMBRANE PROTEIN COMPLEX SUBUNIT 5"/>
    <property type="match status" value="1"/>
</dbReference>
<keyword evidence="5" id="KW-1133">Transmembrane helix</keyword>
<evidence type="ECO:0000256" key="4">
    <source>
        <dbReference type="SAM" id="MobiDB-lite"/>
    </source>
</evidence>
<dbReference type="GO" id="GO:0005794">
    <property type="term" value="C:Golgi apparatus"/>
    <property type="evidence" value="ECO:0007669"/>
    <property type="project" value="TreeGrafter"/>
</dbReference>
<dbReference type="OrthoDB" id="44756at2759"/>
<dbReference type="PROSITE" id="PS50297">
    <property type="entry name" value="ANK_REP_REGION"/>
    <property type="match status" value="1"/>
</dbReference>
<accession>A0A8J5WQK2</accession>
<evidence type="ECO:0000256" key="2">
    <source>
        <dbReference type="ARBA" id="ARBA00023136"/>
    </source>
</evidence>
<dbReference type="Proteomes" id="UP000729402">
    <property type="component" value="Unassembled WGS sequence"/>
</dbReference>
<comment type="caution">
    <text evidence="6">The sequence shown here is derived from an EMBL/GenBank/DDBJ whole genome shotgun (WGS) entry which is preliminary data.</text>
</comment>
<reference evidence="6" key="1">
    <citation type="journal article" date="2021" name="bioRxiv">
        <title>Whole Genome Assembly and Annotation of Northern Wild Rice, Zizania palustris L., Supports a Whole Genome Duplication in the Zizania Genus.</title>
        <authorList>
            <person name="Haas M."/>
            <person name="Kono T."/>
            <person name="Macchietto M."/>
            <person name="Millas R."/>
            <person name="McGilp L."/>
            <person name="Shao M."/>
            <person name="Duquette J."/>
            <person name="Hirsch C.N."/>
            <person name="Kimball J."/>
        </authorList>
    </citation>
    <scope>NUCLEOTIDE SEQUENCE</scope>
    <source>
        <tissue evidence="6">Fresh leaf tissue</tissue>
    </source>
</reference>
<feature type="transmembrane region" description="Helical" evidence="5">
    <location>
        <begin position="45"/>
        <end position="66"/>
    </location>
</feature>
<dbReference type="GO" id="GO:0005886">
    <property type="term" value="C:plasma membrane"/>
    <property type="evidence" value="ECO:0007669"/>
    <property type="project" value="TreeGrafter"/>
</dbReference>
<keyword evidence="2 5" id="KW-0472">Membrane</keyword>
<dbReference type="EMBL" id="JAAALK010000080">
    <property type="protein sequence ID" value="KAG8093096.1"/>
    <property type="molecule type" value="Genomic_DNA"/>
</dbReference>
<comment type="subcellular location">
    <subcellularLocation>
        <location evidence="1">Membrane</location>
    </subcellularLocation>
</comment>
<dbReference type="PANTHER" id="PTHR21181">
    <property type="match status" value="1"/>
</dbReference>
<dbReference type="AlphaFoldDB" id="A0A8J5WQK2"/>